<dbReference type="EMBL" id="QEKW01000001">
    <property type="protein sequence ID" value="PVZ14783.1"/>
    <property type="molecule type" value="Genomic_DNA"/>
</dbReference>
<comment type="caution">
    <text evidence="2">The sequence shown here is derived from an EMBL/GenBank/DDBJ whole genome shotgun (WGS) entry which is preliminary data.</text>
</comment>
<sequence>MIVMMGSMGMLGWLWPTLVVVGLVLLAVGVVALTRRSGTASSGPTARELLDQRYARGEIDDAEYQRRRDQLS</sequence>
<proteinExistence type="predicted"/>
<dbReference type="Proteomes" id="UP000245639">
    <property type="component" value="Unassembled WGS sequence"/>
</dbReference>
<reference evidence="2 3" key="1">
    <citation type="submission" date="2018-04" db="EMBL/GenBank/DDBJ databases">
        <title>Genomic Encyclopedia of Type Strains, Phase IV (KMG-IV): sequencing the most valuable type-strain genomes for metagenomic binning, comparative biology and taxonomic classification.</title>
        <authorList>
            <person name="Goeker M."/>
        </authorList>
    </citation>
    <scope>NUCLEOTIDE SEQUENCE [LARGE SCALE GENOMIC DNA]</scope>
    <source>
        <strain evidence="2 3">DSM 45771</strain>
    </source>
</reference>
<name>A0A2U1FRI6_9PSEU</name>
<keyword evidence="3" id="KW-1185">Reference proteome</keyword>
<gene>
    <name evidence="2" type="ORF">C8D89_101651</name>
</gene>
<protein>
    <submittedName>
        <fullName evidence="2">Putative membrane protein</fullName>
    </submittedName>
</protein>
<organism evidence="2 3">
    <name type="scientific">Actinomycetospora cinnamomea</name>
    <dbReference type="NCBI Taxonomy" id="663609"/>
    <lineage>
        <taxon>Bacteria</taxon>
        <taxon>Bacillati</taxon>
        <taxon>Actinomycetota</taxon>
        <taxon>Actinomycetes</taxon>
        <taxon>Pseudonocardiales</taxon>
        <taxon>Pseudonocardiaceae</taxon>
        <taxon>Actinomycetospora</taxon>
    </lineage>
</organism>
<evidence type="ECO:0000313" key="2">
    <source>
        <dbReference type="EMBL" id="PVZ14783.1"/>
    </source>
</evidence>
<evidence type="ECO:0000313" key="3">
    <source>
        <dbReference type="Proteomes" id="UP000245639"/>
    </source>
</evidence>
<evidence type="ECO:0000259" key="1">
    <source>
        <dbReference type="Pfam" id="PF09851"/>
    </source>
</evidence>
<dbReference type="AlphaFoldDB" id="A0A2U1FRI6"/>
<feature type="domain" description="SHOCT" evidence="1">
    <location>
        <begin position="46"/>
        <end position="71"/>
    </location>
</feature>
<dbReference type="Pfam" id="PF09851">
    <property type="entry name" value="SHOCT"/>
    <property type="match status" value="1"/>
</dbReference>
<dbReference type="InterPro" id="IPR018649">
    <property type="entry name" value="SHOCT"/>
</dbReference>
<accession>A0A2U1FRI6</accession>